<feature type="domain" description="RING-type" evidence="11">
    <location>
        <begin position="217"/>
        <end position="271"/>
    </location>
</feature>
<dbReference type="SUPFAM" id="SSF57850">
    <property type="entry name" value="RING/U-box"/>
    <property type="match status" value="3"/>
</dbReference>
<feature type="compositionally biased region" description="Low complexity" evidence="10">
    <location>
        <begin position="112"/>
        <end position="131"/>
    </location>
</feature>
<dbReference type="OrthoDB" id="1431934at2759"/>
<evidence type="ECO:0000256" key="5">
    <source>
        <dbReference type="ARBA" id="ARBA00022737"/>
    </source>
</evidence>
<evidence type="ECO:0000313" key="14">
    <source>
        <dbReference type="Proteomes" id="UP000799772"/>
    </source>
</evidence>
<dbReference type="CDD" id="cd20336">
    <property type="entry name" value="Rcat_RBR"/>
    <property type="match status" value="1"/>
</dbReference>
<evidence type="ECO:0000256" key="8">
    <source>
        <dbReference type="ARBA" id="ARBA00022833"/>
    </source>
</evidence>
<feature type="compositionally biased region" description="Polar residues" evidence="10">
    <location>
        <begin position="44"/>
        <end position="65"/>
    </location>
</feature>
<sequence>MSGHKRRRETPPEGRIRHPFAHPHLSPTETDPLPRREPEIAMGSFSSTEVNAGQPMNTPEAQNMTPAAEDLNFESSAPTLGTIDNPISLDDESEYAHEGLPPVSRDPPPPYVSSDGQPSIGSSSSSAHVSFHSAVSSIANEEGQDDFLLAVRLQEEEAQQHRTATVEDADYALAQLIQNQYDEEQEFTNRDEDVAMAFQDEEEQRRLRESRPEERTCAICSEELHPLEFPAKPPTSECTHKVNTCSHCLEKWVAADLEGRGWQHVSCPECRRPFSHADMKRAANDDTFERYDKLSARAVVGDIQNFHWCVAAGCGSGQVHEGDENGENPIFDCGQCGHRQCVKHKVAWHENETCDEYDYRISGNRQRDQENQASEETAARTTQICPNQRCKSRIEKRSGCDHMTCE</sequence>
<keyword evidence="8" id="KW-0862">Zinc</keyword>
<dbReference type="EMBL" id="ML978128">
    <property type="protein sequence ID" value="KAF2097382.1"/>
    <property type="molecule type" value="Genomic_DNA"/>
</dbReference>
<evidence type="ECO:0000256" key="7">
    <source>
        <dbReference type="ARBA" id="ARBA00022786"/>
    </source>
</evidence>
<keyword evidence="6 9" id="KW-0863">Zinc-finger</keyword>
<evidence type="ECO:0000256" key="3">
    <source>
        <dbReference type="ARBA" id="ARBA00022679"/>
    </source>
</evidence>
<feature type="domain" description="RING-type" evidence="12">
    <location>
        <begin position="213"/>
        <end position="406"/>
    </location>
</feature>
<dbReference type="EC" id="2.3.2.31" evidence="2"/>
<gene>
    <name evidence="13" type="ORF">NA57DRAFT_77639</name>
</gene>
<accession>A0A9P4IF57</accession>
<name>A0A9P4IF57_9PEZI</name>
<dbReference type="Pfam" id="PF01485">
    <property type="entry name" value="IBR"/>
    <property type="match status" value="1"/>
</dbReference>
<protein>
    <recommendedName>
        <fullName evidence="2">RBR-type E3 ubiquitin transferase</fullName>
        <ecNumber evidence="2">2.3.2.31</ecNumber>
    </recommendedName>
</protein>
<dbReference type="GO" id="GO:0061630">
    <property type="term" value="F:ubiquitin protein ligase activity"/>
    <property type="evidence" value="ECO:0007669"/>
    <property type="project" value="UniProtKB-EC"/>
</dbReference>
<evidence type="ECO:0000256" key="6">
    <source>
        <dbReference type="ARBA" id="ARBA00022771"/>
    </source>
</evidence>
<dbReference type="PANTHER" id="PTHR11685">
    <property type="entry name" value="RBR FAMILY RING FINGER AND IBR DOMAIN-CONTAINING"/>
    <property type="match status" value="1"/>
</dbReference>
<evidence type="ECO:0000256" key="2">
    <source>
        <dbReference type="ARBA" id="ARBA00012251"/>
    </source>
</evidence>
<dbReference type="GO" id="GO:0016567">
    <property type="term" value="P:protein ubiquitination"/>
    <property type="evidence" value="ECO:0007669"/>
    <property type="project" value="InterPro"/>
</dbReference>
<reference evidence="13" key="1">
    <citation type="journal article" date="2020" name="Stud. Mycol.">
        <title>101 Dothideomycetes genomes: a test case for predicting lifestyles and emergence of pathogens.</title>
        <authorList>
            <person name="Haridas S."/>
            <person name="Albert R."/>
            <person name="Binder M."/>
            <person name="Bloem J."/>
            <person name="Labutti K."/>
            <person name="Salamov A."/>
            <person name="Andreopoulos B."/>
            <person name="Baker S."/>
            <person name="Barry K."/>
            <person name="Bills G."/>
            <person name="Bluhm B."/>
            <person name="Cannon C."/>
            <person name="Castanera R."/>
            <person name="Culley D."/>
            <person name="Daum C."/>
            <person name="Ezra D."/>
            <person name="Gonzalez J."/>
            <person name="Henrissat B."/>
            <person name="Kuo A."/>
            <person name="Liang C."/>
            <person name="Lipzen A."/>
            <person name="Lutzoni F."/>
            <person name="Magnuson J."/>
            <person name="Mondo S."/>
            <person name="Nolan M."/>
            <person name="Ohm R."/>
            <person name="Pangilinan J."/>
            <person name="Park H.-J."/>
            <person name="Ramirez L."/>
            <person name="Alfaro M."/>
            <person name="Sun H."/>
            <person name="Tritt A."/>
            <person name="Yoshinaga Y."/>
            <person name="Zwiers L.-H."/>
            <person name="Turgeon B."/>
            <person name="Goodwin S."/>
            <person name="Spatafora J."/>
            <person name="Crous P."/>
            <person name="Grigoriev I."/>
        </authorList>
    </citation>
    <scope>NUCLEOTIDE SEQUENCE</scope>
    <source>
        <strain evidence="13">CBS 133067</strain>
    </source>
</reference>
<keyword evidence="3" id="KW-0808">Transferase</keyword>
<dbReference type="PROSITE" id="PS50089">
    <property type="entry name" value="ZF_RING_2"/>
    <property type="match status" value="1"/>
</dbReference>
<evidence type="ECO:0000259" key="11">
    <source>
        <dbReference type="PROSITE" id="PS50089"/>
    </source>
</evidence>
<evidence type="ECO:0000256" key="10">
    <source>
        <dbReference type="SAM" id="MobiDB-lite"/>
    </source>
</evidence>
<evidence type="ECO:0000313" key="13">
    <source>
        <dbReference type="EMBL" id="KAF2097382.1"/>
    </source>
</evidence>
<comment type="caution">
    <text evidence="13">The sequence shown here is derived from an EMBL/GenBank/DDBJ whole genome shotgun (WGS) entry which is preliminary data.</text>
</comment>
<dbReference type="InterPro" id="IPR002867">
    <property type="entry name" value="IBR_dom"/>
</dbReference>
<dbReference type="PROSITE" id="PS51873">
    <property type="entry name" value="TRIAD"/>
    <property type="match status" value="1"/>
</dbReference>
<dbReference type="Gene3D" id="1.20.120.1750">
    <property type="match status" value="1"/>
</dbReference>
<dbReference type="SMART" id="SM00647">
    <property type="entry name" value="IBR"/>
    <property type="match status" value="1"/>
</dbReference>
<feature type="region of interest" description="Disordered" evidence="10">
    <location>
        <begin position="1"/>
        <end position="131"/>
    </location>
</feature>
<keyword evidence="4" id="KW-0479">Metal-binding</keyword>
<dbReference type="InterPro" id="IPR031127">
    <property type="entry name" value="E3_UB_ligase_RBR"/>
</dbReference>
<evidence type="ECO:0000256" key="1">
    <source>
        <dbReference type="ARBA" id="ARBA00001798"/>
    </source>
</evidence>
<evidence type="ECO:0000256" key="9">
    <source>
        <dbReference type="PROSITE-ProRule" id="PRU00175"/>
    </source>
</evidence>
<dbReference type="Proteomes" id="UP000799772">
    <property type="component" value="Unassembled WGS sequence"/>
</dbReference>
<evidence type="ECO:0000259" key="12">
    <source>
        <dbReference type="PROSITE" id="PS51873"/>
    </source>
</evidence>
<keyword evidence="7" id="KW-0833">Ubl conjugation pathway</keyword>
<keyword evidence="14" id="KW-1185">Reference proteome</keyword>
<dbReference type="CDD" id="cd20335">
    <property type="entry name" value="BRcat_RBR"/>
    <property type="match status" value="1"/>
</dbReference>
<proteinExistence type="predicted"/>
<comment type="catalytic activity">
    <reaction evidence="1">
        <text>[E2 ubiquitin-conjugating enzyme]-S-ubiquitinyl-L-cysteine + [acceptor protein]-L-lysine = [E2 ubiquitin-conjugating enzyme]-L-cysteine + [acceptor protein]-N(6)-ubiquitinyl-L-lysine.</text>
        <dbReference type="EC" id="2.3.2.31"/>
    </reaction>
</comment>
<dbReference type="Gene3D" id="3.30.40.10">
    <property type="entry name" value="Zinc/RING finger domain, C3HC4 (zinc finger)"/>
    <property type="match status" value="1"/>
</dbReference>
<organism evidence="13 14">
    <name type="scientific">Rhizodiscina lignyota</name>
    <dbReference type="NCBI Taxonomy" id="1504668"/>
    <lineage>
        <taxon>Eukaryota</taxon>
        <taxon>Fungi</taxon>
        <taxon>Dikarya</taxon>
        <taxon>Ascomycota</taxon>
        <taxon>Pezizomycotina</taxon>
        <taxon>Dothideomycetes</taxon>
        <taxon>Pleosporomycetidae</taxon>
        <taxon>Aulographales</taxon>
        <taxon>Rhizodiscinaceae</taxon>
        <taxon>Rhizodiscina</taxon>
    </lineage>
</organism>
<dbReference type="GO" id="GO:0008270">
    <property type="term" value="F:zinc ion binding"/>
    <property type="evidence" value="ECO:0007669"/>
    <property type="project" value="UniProtKB-KW"/>
</dbReference>
<evidence type="ECO:0000256" key="4">
    <source>
        <dbReference type="ARBA" id="ARBA00022723"/>
    </source>
</evidence>
<dbReference type="AlphaFoldDB" id="A0A9P4IF57"/>
<dbReference type="InterPro" id="IPR001841">
    <property type="entry name" value="Znf_RING"/>
</dbReference>
<dbReference type="InterPro" id="IPR044066">
    <property type="entry name" value="TRIAD_supradom"/>
</dbReference>
<dbReference type="InterPro" id="IPR013083">
    <property type="entry name" value="Znf_RING/FYVE/PHD"/>
</dbReference>
<keyword evidence="5" id="KW-0677">Repeat</keyword>